<dbReference type="AlphaFoldDB" id="A0A3D9V2U5"/>
<dbReference type="GO" id="GO:0005737">
    <property type="term" value="C:cytoplasm"/>
    <property type="evidence" value="ECO:0007669"/>
    <property type="project" value="TreeGrafter"/>
</dbReference>
<evidence type="ECO:0000259" key="8">
    <source>
        <dbReference type="Pfam" id="PF08240"/>
    </source>
</evidence>
<evidence type="ECO:0000256" key="2">
    <source>
        <dbReference type="ARBA" id="ARBA00008072"/>
    </source>
</evidence>
<dbReference type="InterPro" id="IPR036291">
    <property type="entry name" value="NAD(P)-bd_dom_sf"/>
</dbReference>
<comment type="similarity">
    <text evidence="2 6">Belongs to the zinc-containing alcohol dehydrogenase family.</text>
</comment>
<gene>
    <name evidence="9" type="ORF">DFJ64_1239</name>
</gene>
<evidence type="ECO:0000256" key="6">
    <source>
        <dbReference type="RuleBase" id="RU361277"/>
    </source>
</evidence>
<keyword evidence="5" id="KW-0560">Oxidoreductase</keyword>
<dbReference type="GO" id="GO:0034079">
    <property type="term" value="P:butanediol biosynthetic process"/>
    <property type="evidence" value="ECO:0007669"/>
    <property type="project" value="TreeGrafter"/>
</dbReference>
<dbReference type="InterPro" id="IPR013149">
    <property type="entry name" value="ADH-like_C"/>
</dbReference>
<dbReference type="PANTHER" id="PTHR43161">
    <property type="entry name" value="SORBITOL DEHYDROGENASE"/>
    <property type="match status" value="1"/>
</dbReference>
<dbReference type="SUPFAM" id="SSF51735">
    <property type="entry name" value="NAD(P)-binding Rossmann-fold domains"/>
    <property type="match status" value="1"/>
</dbReference>
<dbReference type="Pfam" id="PF00107">
    <property type="entry name" value="ADH_zinc_N"/>
    <property type="match status" value="1"/>
</dbReference>
<organism evidence="9 10">
    <name type="scientific">Thermasporomyces composti</name>
    <dbReference type="NCBI Taxonomy" id="696763"/>
    <lineage>
        <taxon>Bacteria</taxon>
        <taxon>Bacillati</taxon>
        <taxon>Actinomycetota</taxon>
        <taxon>Actinomycetes</taxon>
        <taxon>Propionibacteriales</taxon>
        <taxon>Nocardioidaceae</taxon>
        <taxon>Thermasporomyces</taxon>
    </lineage>
</organism>
<dbReference type="PANTHER" id="PTHR43161:SF23">
    <property type="entry name" value="(R,R)-BUTANEDIOL DEHYDROGENASE-RELATED"/>
    <property type="match status" value="1"/>
</dbReference>
<evidence type="ECO:0000256" key="1">
    <source>
        <dbReference type="ARBA" id="ARBA00001947"/>
    </source>
</evidence>
<sequence length="355" mass="36783">MVRASVDLDRRTLVRALVFHGPWRIAVEDRPDPVPGPGEVLLRVVSTGICGSDIHGFTGENGRRFPGQVMGHETVGRVVATGPEVTGLEPGTLATVHPVLACGSCDACQAGLDYRCPRRRIIGVDPALSSAFAELMAVPAANVVELPETMPAEHGALIEPLAVGHHAAARGGCGPTDRVLVVGGGPIGQACALAARRQGAERVVVSEPHAGRRALLADIGVPSVDPNDDGFTDVVAEVLGGAPTLALDAVGSSSSLRSALSVCAPGERVVLVGMHEPKVSISAYAVSIEERTLTGSYCYTKQDFLDTAAWVATAPPELARLIEDRVSLARAPEAFAALARGENPASKVLVFPGDS</sequence>
<dbReference type="PROSITE" id="PS00059">
    <property type="entry name" value="ADH_ZINC"/>
    <property type="match status" value="1"/>
</dbReference>
<keyword evidence="3 6" id="KW-0479">Metal-binding</keyword>
<comment type="caution">
    <text evidence="9">The sequence shown here is derived from an EMBL/GenBank/DDBJ whole genome shotgun (WGS) entry which is preliminary data.</text>
</comment>
<dbReference type="Gene3D" id="3.40.50.720">
    <property type="entry name" value="NAD(P)-binding Rossmann-like Domain"/>
    <property type="match status" value="1"/>
</dbReference>
<dbReference type="Proteomes" id="UP000256485">
    <property type="component" value="Unassembled WGS sequence"/>
</dbReference>
<dbReference type="InterPro" id="IPR002328">
    <property type="entry name" value="ADH_Zn_CS"/>
</dbReference>
<keyword evidence="10" id="KW-1185">Reference proteome</keyword>
<evidence type="ECO:0000256" key="5">
    <source>
        <dbReference type="ARBA" id="ARBA00023002"/>
    </source>
</evidence>
<evidence type="ECO:0000313" key="10">
    <source>
        <dbReference type="Proteomes" id="UP000256485"/>
    </source>
</evidence>
<comment type="cofactor">
    <cofactor evidence="1 6">
        <name>Zn(2+)</name>
        <dbReference type="ChEBI" id="CHEBI:29105"/>
    </cofactor>
</comment>
<evidence type="ECO:0000259" key="7">
    <source>
        <dbReference type="Pfam" id="PF00107"/>
    </source>
</evidence>
<evidence type="ECO:0000256" key="4">
    <source>
        <dbReference type="ARBA" id="ARBA00022833"/>
    </source>
</evidence>
<dbReference type="Pfam" id="PF08240">
    <property type="entry name" value="ADH_N"/>
    <property type="match status" value="1"/>
</dbReference>
<protein>
    <submittedName>
        <fullName evidence="9">2-desacetyl-2-hydroxyethyl bacteriochlorophyllide A dehydrogenase</fullName>
    </submittedName>
</protein>
<dbReference type="Gene3D" id="3.90.180.10">
    <property type="entry name" value="Medium-chain alcohol dehydrogenases, catalytic domain"/>
    <property type="match status" value="1"/>
</dbReference>
<evidence type="ECO:0000313" key="9">
    <source>
        <dbReference type="EMBL" id="REF35847.1"/>
    </source>
</evidence>
<dbReference type="GO" id="GO:0008270">
    <property type="term" value="F:zinc ion binding"/>
    <property type="evidence" value="ECO:0007669"/>
    <property type="project" value="InterPro"/>
</dbReference>
<dbReference type="InterPro" id="IPR013154">
    <property type="entry name" value="ADH-like_N"/>
</dbReference>
<dbReference type="SUPFAM" id="SSF50129">
    <property type="entry name" value="GroES-like"/>
    <property type="match status" value="1"/>
</dbReference>
<name>A0A3D9V2U5_THECX</name>
<evidence type="ECO:0000256" key="3">
    <source>
        <dbReference type="ARBA" id="ARBA00022723"/>
    </source>
</evidence>
<proteinExistence type="inferred from homology"/>
<dbReference type="GO" id="GO:0000721">
    <property type="term" value="F:(R,R)-butanediol dehydrogenase activity"/>
    <property type="evidence" value="ECO:0007669"/>
    <property type="project" value="TreeGrafter"/>
</dbReference>
<keyword evidence="4 6" id="KW-0862">Zinc</keyword>
<dbReference type="EMBL" id="QTUC01000001">
    <property type="protein sequence ID" value="REF35847.1"/>
    <property type="molecule type" value="Genomic_DNA"/>
</dbReference>
<feature type="domain" description="Alcohol dehydrogenase-like N-terminal" evidence="8">
    <location>
        <begin position="36"/>
        <end position="148"/>
    </location>
</feature>
<reference evidence="9 10" key="1">
    <citation type="submission" date="2018-08" db="EMBL/GenBank/DDBJ databases">
        <title>Sequencing the genomes of 1000 actinobacteria strains.</title>
        <authorList>
            <person name="Klenk H.-P."/>
        </authorList>
    </citation>
    <scope>NUCLEOTIDE SEQUENCE [LARGE SCALE GENOMIC DNA]</scope>
    <source>
        <strain evidence="9 10">DSM 22891</strain>
    </source>
</reference>
<accession>A0A3D9V2U5</accession>
<feature type="domain" description="Alcohol dehydrogenase-like C-terminal" evidence="7">
    <location>
        <begin position="186"/>
        <end position="311"/>
    </location>
</feature>
<dbReference type="InterPro" id="IPR011032">
    <property type="entry name" value="GroES-like_sf"/>
</dbReference>